<feature type="transmembrane region" description="Helical" evidence="1">
    <location>
        <begin position="30"/>
        <end position="48"/>
    </location>
</feature>
<name>A0A8J2VHW7_9BACL</name>
<keyword evidence="1" id="KW-0472">Membrane</keyword>
<feature type="transmembrane region" description="Helical" evidence="1">
    <location>
        <begin position="83"/>
        <end position="101"/>
    </location>
</feature>
<dbReference type="RefSeq" id="WP_188647755.1">
    <property type="nucleotide sequence ID" value="NZ_BMHQ01000006.1"/>
</dbReference>
<reference evidence="2" key="2">
    <citation type="submission" date="2020-09" db="EMBL/GenBank/DDBJ databases">
        <authorList>
            <person name="Sun Q."/>
            <person name="Zhou Y."/>
        </authorList>
    </citation>
    <scope>NUCLEOTIDE SEQUENCE</scope>
    <source>
        <strain evidence="2">CGMCC 1.15179</strain>
    </source>
</reference>
<gene>
    <name evidence="2" type="ORF">GCM10011571_20140</name>
</gene>
<reference evidence="2" key="1">
    <citation type="journal article" date="2014" name="Int. J. Syst. Evol. Microbiol.">
        <title>Complete genome sequence of Corynebacterium casei LMG S-19264T (=DSM 44701T), isolated from a smear-ripened cheese.</title>
        <authorList>
            <consortium name="US DOE Joint Genome Institute (JGI-PGF)"/>
            <person name="Walter F."/>
            <person name="Albersmeier A."/>
            <person name="Kalinowski J."/>
            <person name="Ruckert C."/>
        </authorList>
    </citation>
    <scope>NUCLEOTIDE SEQUENCE</scope>
    <source>
        <strain evidence="2">CGMCC 1.15179</strain>
    </source>
</reference>
<dbReference type="EMBL" id="BMHQ01000006">
    <property type="protein sequence ID" value="GGE18261.1"/>
    <property type="molecule type" value="Genomic_DNA"/>
</dbReference>
<keyword evidence="1" id="KW-0812">Transmembrane</keyword>
<feature type="transmembrane region" description="Helical" evidence="1">
    <location>
        <begin position="138"/>
        <end position="155"/>
    </location>
</feature>
<accession>A0A8J2VHW7</accession>
<dbReference type="Proteomes" id="UP000625210">
    <property type="component" value="Unassembled WGS sequence"/>
</dbReference>
<keyword evidence="3" id="KW-1185">Reference proteome</keyword>
<evidence type="ECO:0000256" key="1">
    <source>
        <dbReference type="SAM" id="Phobius"/>
    </source>
</evidence>
<proteinExistence type="predicted"/>
<evidence type="ECO:0000313" key="2">
    <source>
        <dbReference type="EMBL" id="GGE18261.1"/>
    </source>
</evidence>
<evidence type="ECO:0008006" key="4">
    <source>
        <dbReference type="Google" id="ProtNLM"/>
    </source>
</evidence>
<feature type="transmembrane region" description="Helical" evidence="1">
    <location>
        <begin position="57"/>
        <end position="77"/>
    </location>
</feature>
<organism evidence="2 3">
    <name type="scientific">Marinithermofilum abyssi</name>
    <dbReference type="NCBI Taxonomy" id="1571185"/>
    <lineage>
        <taxon>Bacteria</taxon>
        <taxon>Bacillati</taxon>
        <taxon>Bacillota</taxon>
        <taxon>Bacilli</taxon>
        <taxon>Bacillales</taxon>
        <taxon>Thermoactinomycetaceae</taxon>
        <taxon>Marinithermofilum</taxon>
    </lineage>
</organism>
<evidence type="ECO:0000313" key="3">
    <source>
        <dbReference type="Proteomes" id="UP000625210"/>
    </source>
</evidence>
<keyword evidence="1" id="KW-1133">Transmembrane helix</keyword>
<protein>
    <recommendedName>
        <fullName evidence="4">DUF5668 domain-containing protein</fullName>
    </recommendedName>
</protein>
<comment type="caution">
    <text evidence="2">The sequence shown here is derived from an EMBL/GenBank/DDBJ whole genome shotgun (WGS) entry which is preliminary data.</text>
</comment>
<sequence>MRGKTAGLILVVAGIVLLMRELNWPYKQLWLNPEMMLIAAGFAVMLYAGKRSTHPRLLLWGGIVSGLGVHLWGLHYIHGWPEHWSVLPMILGAAFFMDGLFKRNRRNLWIGILMLLAGFFALPVLQRLPLLGSFSAEMNRVWPLFLILLGLLLTLKK</sequence>
<dbReference type="AlphaFoldDB" id="A0A8J2VHW7"/>
<feature type="transmembrane region" description="Helical" evidence="1">
    <location>
        <begin position="108"/>
        <end position="126"/>
    </location>
</feature>